<proteinExistence type="inferred from homology"/>
<dbReference type="InterPro" id="IPR036259">
    <property type="entry name" value="MFS_trans_sf"/>
</dbReference>
<feature type="transmembrane region" description="Helical" evidence="3">
    <location>
        <begin position="414"/>
        <end position="436"/>
    </location>
</feature>
<dbReference type="EMBL" id="KL198009">
    <property type="protein sequence ID" value="KDQ26500.1"/>
    <property type="molecule type" value="Genomic_DNA"/>
</dbReference>
<dbReference type="GO" id="GO:0016020">
    <property type="term" value="C:membrane"/>
    <property type="evidence" value="ECO:0007669"/>
    <property type="project" value="UniProtKB-SubCell"/>
</dbReference>
<dbReference type="PANTHER" id="PTHR11360:SF177">
    <property type="entry name" value="RIBOFLAVIN TRANSPORTER MCH5"/>
    <property type="match status" value="1"/>
</dbReference>
<protein>
    <recommendedName>
        <fullName evidence="4">Major facilitator superfamily (MFS) profile domain-containing protein</fullName>
    </recommendedName>
</protein>
<evidence type="ECO:0000256" key="3">
    <source>
        <dbReference type="SAM" id="Phobius"/>
    </source>
</evidence>
<dbReference type="SUPFAM" id="SSF103473">
    <property type="entry name" value="MFS general substrate transporter"/>
    <property type="match status" value="1"/>
</dbReference>
<name>A0A067NHP8_PLEO1</name>
<dbReference type="InParanoid" id="A0A067NHP8"/>
<dbReference type="Pfam" id="PF07690">
    <property type="entry name" value="MFS_1"/>
    <property type="match status" value="1"/>
</dbReference>
<keyword evidence="3" id="KW-0812">Transmembrane</keyword>
<dbReference type="Gene3D" id="1.20.1250.20">
    <property type="entry name" value="MFS general substrate transporter like domains"/>
    <property type="match status" value="2"/>
</dbReference>
<dbReference type="InterPro" id="IPR020846">
    <property type="entry name" value="MFS_dom"/>
</dbReference>
<feature type="transmembrane region" description="Helical" evidence="3">
    <location>
        <begin position="146"/>
        <end position="167"/>
    </location>
</feature>
<feature type="transmembrane region" description="Helical" evidence="3">
    <location>
        <begin position="115"/>
        <end position="134"/>
    </location>
</feature>
<dbReference type="InterPro" id="IPR011701">
    <property type="entry name" value="MFS"/>
</dbReference>
<dbReference type="GO" id="GO:0022857">
    <property type="term" value="F:transmembrane transporter activity"/>
    <property type="evidence" value="ECO:0007669"/>
    <property type="project" value="InterPro"/>
</dbReference>
<dbReference type="PROSITE" id="PS50850">
    <property type="entry name" value="MFS"/>
    <property type="match status" value="1"/>
</dbReference>
<feature type="transmembrane region" description="Helical" evidence="3">
    <location>
        <begin position="47"/>
        <end position="70"/>
    </location>
</feature>
<keyword evidence="3" id="KW-1133">Transmembrane helix</keyword>
<feature type="transmembrane region" description="Helical" evidence="3">
    <location>
        <begin position="90"/>
        <end position="108"/>
    </location>
</feature>
<feature type="transmembrane region" description="Helical" evidence="3">
    <location>
        <begin position="256"/>
        <end position="277"/>
    </location>
</feature>
<dbReference type="PANTHER" id="PTHR11360">
    <property type="entry name" value="MONOCARBOXYLATE TRANSPORTER"/>
    <property type="match status" value="1"/>
</dbReference>
<feature type="transmembrane region" description="Helical" evidence="3">
    <location>
        <begin position="344"/>
        <end position="369"/>
    </location>
</feature>
<dbReference type="HOGENOM" id="CLU_001265_1_2_1"/>
<comment type="similarity">
    <text evidence="2">Belongs to the major facilitator superfamily. Monocarboxylate porter (TC 2.A.1.13) family.</text>
</comment>
<feature type="transmembrane region" description="Helical" evidence="3">
    <location>
        <begin position="210"/>
        <end position="230"/>
    </location>
</feature>
<evidence type="ECO:0000313" key="6">
    <source>
        <dbReference type="Proteomes" id="UP000027073"/>
    </source>
</evidence>
<sequence>MSSGRDASPQELGEYASADTTASATIFAKTPSTASIKSLETFPEGGYQAWSVALGSFLALFSTFGVVNSFGVFQEYYQTTLLTKSSSSTISLIGALQLFLLYGLSPFVGRIFDAYGIEIILPLGSFLTVFSMMMTSLCQPEQPYQYFLTQSLLFGVGNALVFTPSLAIVSHWFRRRRSLLIGIISSGSSLGGVVYPLIFQNLIRKTGFPWAMRIAGFVTLTCLSVSCLTMRTRLPLLGNMSLSSAVDLRGFKDPKYTLICAAAFLLFYALFIPYFYIETYANYHGVDRTLSRNLLAILNACGMPARIIPGLLADRVGPLNVLIPATYISGILVLGMWLPSRGAVPITLFSALYGLFSGAFVSLLPAYIATIVPRENYGARLGMVFLVIAVANIAGTPTAGAFLPVVDQAHFNGLIVFTGVLVFCGGLAASTILVFCRGR</sequence>
<evidence type="ECO:0000256" key="1">
    <source>
        <dbReference type="ARBA" id="ARBA00004141"/>
    </source>
</evidence>
<dbReference type="AlphaFoldDB" id="A0A067NHP8"/>
<dbReference type="Proteomes" id="UP000027073">
    <property type="component" value="Unassembled WGS sequence"/>
</dbReference>
<reference evidence="6" key="1">
    <citation type="journal article" date="2014" name="Proc. Natl. Acad. Sci. U.S.A.">
        <title>Extensive sampling of basidiomycete genomes demonstrates inadequacy of the white-rot/brown-rot paradigm for wood decay fungi.</title>
        <authorList>
            <person name="Riley R."/>
            <person name="Salamov A.A."/>
            <person name="Brown D.W."/>
            <person name="Nagy L.G."/>
            <person name="Floudas D."/>
            <person name="Held B.W."/>
            <person name="Levasseur A."/>
            <person name="Lombard V."/>
            <person name="Morin E."/>
            <person name="Otillar R."/>
            <person name="Lindquist E.A."/>
            <person name="Sun H."/>
            <person name="LaButti K.M."/>
            <person name="Schmutz J."/>
            <person name="Jabbour D."/>
            <person name="Luo H."/>
            <person name="Baker S.E."/>
            <person name="Pisabarro A.G."/>
            <person name="Walton J.D."/>
            <person name="Blanchette R.A."/>
            <person name="Henrissat B."/>
            <person name="Martin F."/>
            <person name="Cullen D."/>
            <person name="Hibbett D.S."/>
            <person name="Grigoriev I.V."/>
        </authorList>
    </citation>
    <scope>NUCLEOTIDE SEQUENCE [LARGE SCALE GENOMIC DNA]</scope>
    <source>
        <strain evidence="6">PC15</strain>
    </source>
</reference>
<dbReference type="InterPro" id="IPR050327">
    <property type="entry name" value="Proton-linked_MCT"/>
</dbReference>
<feature type="domain" description="Major facilitator superfamily (MFS) profile" evidence="4">
    <location>
        <begin position="48"/>
        <end position="439"/>
    </location>
</feature>
<dbReference type="OrthoDB" id="6509908at2759"/>
<feature type="transmembrane region" description="Helical" evidence="3">
    <location>
        <begin position="381"/>
        <end position="402"/>
    </location>
</feature>
<gene>
    <name evidence="5" type="ORF">PLEOSDRAFT_1065856</name>
</gene>
<feature type="transmembrane region" description="Helical" evidence="3">
    <location>
        <begin position="289"/>
        <end position="307"/>
    </location>
</feature>
<keyword evidence="3" id="KW-0472">Membrane</keyword>
<feature type="transmembrane region" description="Helical" evidence="3">
    <location>
        <begin position="179"/>
        <end position="198"/>
    </location>
</feature>
<comment type="subcellular location">
    <subcellularLocation>
        <location evidence="1">Membrane</location>
        <topology evidence="1">Multi-pass membrane protein</topology>
    </subcellularLocation>
</comment>
<evidence type="ECO:0000313" key="5">
    <source>
        <dbReference type="EMBL" id="KDQ26500.1"/>
    </source>
</evidence>
<feature type="transmembrane region" description="Helical" evidence="3">
    <location>
        <begin position="319"/>
        <end position="338"/>
    </location>
</feature>
<accession>A0A067NHP8</accession>
<dbReference type="VEuPathDB" id="FungiDB:PLEOSDRAFT_1065856"/>
<organism evidence="5 6">
    <name type="scientific">Pleurotus ostreatus (strain PC15)</name>
    <name type="common">Oyster mushroom</name>
    <dbReference type="NCBI Taxonomy" id="1137138"/>
    <lineage>
        <taxon>Eukaryota</taxon>
        <taxon>Fungi</taxon>
        <taxon>Dikarya</taxon>
        <taxon>Basidiomycota</taxon>
        <taxon>Agaricomycotina</taxon>
        <taxon>Agaricomycetes</taxon>
        <taxon>Agaricomycetidae</taxon>
        <taxon>Agaricales</taxon>
        <taxon>Pleurotineae</taxon>
        <taxon>Pleurotaceae</taxon>
        <taxon>Pleurotus</taxon>
    </lineage>
</organism>
<evidence type="ECO:0000259" key="4">
    <source>
        <dbReference type="PROSITE" id="PS50850"/>
    </source>
</evidence>
<evidence type="ECO:0000256" key="2">
    <source>
        <dbReference type="ARBA" id="ARBA00006727"/>
    </source>
</evidence>